<dbReference type="GO" id="GO:0016887">
    <property type="term" value="F:ATP hydrolysis activity"/>
    <property type="evidence" value="ECO:0007669"/>
    <property type="project" value="InterPro"/>
</dbReference>
<proteinExistence type="inferred from homology"/>
<dbReference type="InterPro" id="IPR013611">
    <property type="entry name" value="Transp-assoc_OB_typ2"/>
</dbReference>
<dbReference type="SMART" id="SM00382">
    <property type="entry name" value="AAA"/>
    <property type="match status" value="1"/>
</dbReference>
<dbReference type="SUPFAM" id="SSF50331">
    <property type="entry name" value="MOP-like"/>
    <property type="match status" value="1"/>
</dbReference>
<dbReference type="InterPro" id="IPR047641">
    <property type="entry name" value="ABC_transpr_MalK/UgpC-like"/>
</dbReference>
<dbReference type="Pfam" id="PF08402">
    <property type="entry name" value="TOBE_2"/>
    <property type="match status" value="1"/>
</dbReference>
<evidence type="ECO:0000313" key="10">
    <source>
        <dbReference type="Proteomes" id="UP000053690"/>
    </source>
</evidence>
<feature type="domain" description="ABC transporter" evidence="8">
    <location>
        <begin position="4"/>
        <end position="234"/>
    </location>
</feature>
<accession>A0A0X3TVP9</accession>
<dbReference type="Gene3D" id="2.40.50.140">
    <property type="entry name" value="Nucleic acid-binding proteins"/>
    <property type="match status" value="1"/>
</dbReference>
<name>A0A0X3TVP9_9RHOB</name>
<keyword evidence="6" id="KW-1278">Translocase</keyword>
<dbReference type="OrthoDB" id="8188565at2"/>
<dbReference type="InterPro" id="IPR008995">
    <property type="entry name" value="Mo/tungstate-bd_C_term_dom"/>
</dbReference>
<dbReference type="GO" id="GO:0140359">
    <property type="term" value="F:ABC-type transporter activity"/>
    <property type="evidence" value="ECO:0007669"/>
    <property type="project" value="UniProtKB-ARBA"/>
</dbReference>
<keyword evidence="2" id="KW-0813">Transport</keyword>
<evidence type="ECO:0000256" key="2">
    <source>
        <dbReference type="ARBA" id="ARBA00022448"/>
    </source>
</evidence>
<sequence>MAQIVVKNVKKMFGDFTAVRESSFTIEDGEFFMLLGPSGCGKTTTLRMIAGLELPTSGEIYLDGEEISQRPPSERDIAFVFQMFALYPHMNVRKNISYPLISQGMPRAAVKAKVEEVAGILGIKDILDSPVGGLSGGDRQRVALGRAIVREPKAFMMDEPLGALDAEFREHMAEELRALHDRMGATTVYVTHDQLEAMQMGDKIVVMNNAVIEQFGTPQEIYDKPATMFVADFIGSPSMNFLPFKGTVTPGSEMVRLNGHDEAVPKMIEGAEGDLVFGVRPEHVFLSNESGYRAKVLAAEYLGTTQIVTLQSPNGELKARIDARETVSPGETVGLEFRSPTITLFEKSTGRALRSVLNDEVLGNG</sequence>
<dbReference type="SUPFAM" id="SSF52540">
    <property type="entry name" value="P-loop containing nucleoside triphosphate hydrolases"/>
    <property type="match status" value="1"/>
</dbReference>
<dbReference type="PROSITE" id="PS50893">
    <property type="entry name" value="ABC_TRANSPORTER_2"/>
    <property type="match status" value="1"/>
</dbReference>
<dbReference type="InterPro" id="IPR012340">
    <property type="entry name" value="NA-bd_OB-fold"/>
</dbReference>
<dbReference type="RefSeq" id="WP_068334149.1">
    <property type="nucleotide sequence ID" value="NZ_LQBP01000003.1"/>
</dbReference>
<dbReference type="GO" id="GO:0055052">
    <property type="term" value="C:ATP-binding cassette (ABC) transporter complex, substrate-binding subunit-containing"/>
    <property type="evidence" value="ECO:0007669"/>
    <property type="project" value="TreeGrafter"/>
</dbReference>
<dbReference type="Gene3D" id="2.40.50.100">
    <property type="match status" value="1"/>
</dbReference>
<evidence type="ECO:0000256" key="1">
    <source>
        <dbReference type="ARBA" id="ARBA00005417"/>
    </source>
</evidence>
<dbReference type="PROSITE" id="PS00211">
    <property type="entry name" value="ABC_TRANSPORTER_1"/>
    <property type="match status" value="1"/>
</dbReference>
<dbReference type="PANTHER" id="PTHR43875:SF15">
    <property type="entry name" value="TREHALOSE IMPORT ATP-BINDING PROTEIN SUGC"/>
    <property type="match status" value="1"/>
</dbReference>
<dbReference type="InterPro" id="IPR003439">
    <property type="entry name" value="ABC_transporter-like_ATP-bd"/>
</dbReference>
<dbReference type="Gene3D" id="3.40.50.300">
    <property type="entry name" value="P-loop containing nucleotide triphosphate hydrolases"/>
    <property type="match status" value="1"/>
</dbReference>
<gene>
    <name evidence="9" type="ORF">AVO44_06155</name>
</gene>
<keyword evidence="4" id="KW-0547">Nucleotide-binding</keyword>
<dbReference type="STRING" id="1685378.AVO44_06155"/>
<evidence type="ECO:0000256" key="3">
    <source>
        <dbReference type="ARBA" id="ARBA00022475"/>
    </source>
</evidence>
<dbReference type="EMBL" id="LQBP01000003">
    <property type="protein sequence ID" value="KUJ79759.1"/>
    <property type="molecule type" value="Genomic_DNA"/>
</dbReference>
<keyword evidence="7" id="KW-0472">Membrane</keyword>
<comment type="similarity">
    <text evidence="1">Belongs to the ABC transporter superfamily.</text>
</comment>
<keyword evidence="3" id="KW-1003">Cell membrane</keyword>
<dbReference type="AlphaFoldDB" id="A0A0X3TVP9"/>
<dbReference type="FunFam" id="3.40.50.300:FF:000042">
    <property type="entry name" value="Maltose/maltodextrin ABC transporter, ATP-binding protein"/>
    <property type="match status" value="1"/>
</dbReference>
<dbReference type="GO" id="GO:0005524">
    <property type="term" value="F:ATP binding"/>
    <property type="evidence" value="ECO:0007669"/>
    <property type="project" value="UniProtKB-KW"/>
</dbReference>
<organism evidence="9 10">
    <name type="scientific">Ruegeria profundi</name>
    <dbReference type="NCBI Taxonomy" id="1685378"/>
    <lineage>
        <taxon>Bacteria</taxon>
        <taxon>Pseudomonadati</taxon>
        <taxon>Pseudomonadota</taxon>
        <taxon>Alphaproteobacteria</taxon>
        <taxon>Rhodobacterales</taxon>
        <taxon>Roseobacteraceae</taxon>
        <taxon>Ruegeria</taxon>
    </lineage>
</organism>
<dbReference type="InterPro" id="IPR027417">
    <property type="entry name" value="P-loop_NTPase"/>
</dbReference>
<keyword evidence="5 9" id="KW-0067">ATP-binding</keyword>
<protein>
    <submittedName>
        <fullName evidence="9">ABC transporter ATP-binding protein</fullName>
    </submittedName>
</protein>
<evidence type="ECO:0000256" key="7">
    <source>
        <dbReference type="ARBA" id="ARBA00023136"/>
    </source>
</evidence>
<dbReference type="Proteomes" id="UP000053690">
    <property type="component" value="Unassembled WGS sequence"/>
</dbReference>
<evidence type="ECO:0000259" key="8">
    <source>
        <dbReference type="PROSITE" id="PS50893"/>
    </source>
</evidence>
<dbReference type="Pfam" id="PF00005">
    <property type="entry name" value="ABC_tran"/>
    <property type="match status" value="1"/>
</dbReference>
<evidence type="ECO:0000313" key="9">
    <source>
        <dbReference type="EMBL" id="KUJ79759.1"/>
    </source>
</evidence>
<evidence type="ECO:0000256" key="5">
    <source>
        <dbReference type="ARBA" id="ARBA00022840"/>
    </source>
</evidence>
<dbReference type="InterPro" id="IPR003593">
    <property type="entry name" value="AAA+_ATPase"/>
</dbReference>
<evidence type="ECO:0000256" key="4">
    <source>
        <dbReference type="ARBA" id="ARBA00022741"/>
    </source>
</evidence>
<comment type="caution">
    <text evidence="9">The sequence shown here is derived from an EMBL/GenBank/DDBJ whole genome shotgun (WGS) entry which is preliminary data.</text>
</comment>
<reference evidence="10" key="1">
    <citation type="submission" date="2015-12" db="EMBL/GenBank/DDBJ databases">
        <authorList>
            <person name="Zhang G."/>
            <person name="Stingl U."/>
        </authorList>
    </citation>
    <scope>NUCLEOTIDE SEQUENCE [LARGE SCALE GENOMIC DNA]</scope>
    <source>
        <strain evidence="10">ZGT108</strain>
    </source>
</reference>
<keyword evidence="10" id="KW-1185">Reference proteome</keyword>
<dbReference type="PANTHER" id="PTHR43875">
    <property type="entry name" value="MALTODEXTRIN IMPORT ATP-BINDING PROTEIN MSMX"/>
    <property type="match status" value="1"/>
</dbReference>
<evidence type="ECO:0000256" key="6">
    <source>
        <dbReference type="ARBA" id="ARBA00022967"/>
    </source>
</evidence>
<dbReference type="InterPro" id="IPR017871">
    <property type="entry name" value="ABC_transporter-like_CS"/>
</dbReference>